<evidence type="ECO:0000313" key="2">
    <source>
        <dbReference type="Proteomes" id="UP000092445"/>
    </source>
</evidence>
<keyword evidence="2" id="KW-1185">Reference proteome</keyword>
<proteinExistence type="predicted"/>
<accession>A0A1A9ZGQ9</accession>
<reference evidence="2" key="1">
    <citation type="submission" date="2014-03" db="EMBL/GenBank/DDBJ databases">
        <authorList>
            <person name="Aksoy S."/>
            <person name="Warren W."/>
            <person name="Wilson R.K."/>
        </authorList>
    </citation>
    <scope>NUCLEOTIDE SEQUENCE [LARGE SCALE GENOMIC DNA]</scope>
    <source>
        <strain evidence="2">IAEA</strain>
    </source>
</reference>
<evidence type="ECO:0000313" key="1">
    <source>
        <dbReference type="EnsemblMetazoa" id="GPAI014129-PA"/>
    </source>
</evidence>
<name>A0A1A9ZGQ9_GLOPL</name>
<dbReference type="VEuPathDB" id="VectorBase:GPAI014129"/>
<dbReference type="EnsemblMetazoa" id="GPAI014129-RA">
    <property type="protein sequence ID" value="GPAI014129-PA"/>
    <property type="gene ID" value="GPAI014129"/>
</dbReference>
<organism evidence="1 2">
    <name type="scientific">Glossina pallidipes</name>
    <name type="common">Tsetse fly</name>
    <dbReference type="NCBI Taxonomy" id="7398"/>
    <lineage>
        <taxon>Eukaryota</taxon>
        <taxon>Metazoa</taxon>
        <taxon>Ecdysozoa</taxon>
        <taxon>Arthropoda</taxon>
        <taxon>Hexapoda</taxon>
        <taxon>Insecta</taxon>
        <taxon>Pterygota</taxon>
        <taxon>Neoptera</taxon>
        <taxon>Endopterygota</taxon>
        <taxon>Diptera</taxon>
        <taxon>Brachycera</taxon>
        <taxon>Muscomorpha</taxon>
        <taxon>Hippoboscoidea</taxon>
        <taxon>Glossinidae</taxon>
        <taxon>Glossina</taxon>
    </lineage>
</organism>
<sequence length="151" mass="17240">MNARKIVIERNKYTKNPMKLDHTMKSSFYRIENFNNSIAEEPTGMNDDDDDGGSCGGGVIMGQATIITLNEIIITLLRIEDTFINTVKRKVVVDLCLLAYAYLHRREYGGNFKMHCELSYHQHYHLHRGGLLSDRIFFNTLLGNNNLAITA</sequence>
<reference evidence="1" key="2">
    <citation type="submission" date="2020-05" db="UniProtKB">
        <authorList>
            <consortium name="EnsemblMetazoa"/>
        </authorList>
    </citation>
    <scope>IDENTIFICATION</scope>
    <source>
        <strain evidence="1">IAEA</strain>
    </source>
</reference>
<protein>
    <submittedName>
        <fullName evidence="1">Uncharacterized protein</fullName>
    </submittedName>
</protein>
<dbReference type="AlphaFoldDB" id="A0A1A9ZGQ9"/>
<dbReference type="Proteomes" id="UP000092445">
    <property type="component" value="Unassembled WGS sequence"/>
</dbReference>